<dbReference type="AlphaFoldDB" id="A0A8H3FY21"/>
<gene>
    <name evidence="1" type="ORF">HETSPECPRED_008491</name>
</gene>
<sequence length="271" mass="29456">MRLIARLPTLLTNIHIRRYSSIPMAAPSPPVIIAGVGPGTGASVARRFATTYPVVLLARNPDNYNSLVEEIQKKGGWAKGISTDVSDVGSVKAAFEELEEIAGGGEGKGKVAAAVFNVGGRFIRKPFLELTQEEFESGWDANGRGAYLFSKSVLPLLLNSTDLTYPPTLIFTSATAALRGSALCSSFATGKFAMRALAQSLAREFGPQGVHVAHAIIDGVIDIPRTKDWHFEKEDAKISADAIADSYWYLHTQPRTTFTNEIDIRPYVEKW</sequence>
<dbReference type="SUPFAM" id="SSF51735">
    <property type="entry name" value="NAD(P)-binding Rossmann-fold domains"/>
    <property type="match status" value="1"/>
</dbReference>
<dbReference type="PANTHER" id="PTHR43431:SF7">
    <property type="entry name" value="OXIDOREDUCTASE, SHORT CHAIN DEHYDROGENASE_REDUCTASE FAMILY (AFU_ORTHOLOGUE AFUA_5G14000)"/>
    <property type="match status" value="1"/>
</dbReference>
<dbReference type="Pfam" id="PF00106">
    <property type="entry name" value="adh_short"/>
    <property type="match status" value="1"/>
</dbReference>
<comment type="caution">
    <text evidence="1">The sequence shown here is derived from an EMBL/GenBank/DDBJ whole genome shotgun (WGS) entry which is preliminary data.</text>
</comment>
<dbReference type="InterPro" id="IPR036291">
    <property type="entry name" value="NAD(P)-bd_dom_sf"/>
</dbReference>
<organism evidence="1 2">
    <name type="scientific">Heterodermia speciosa</name>
    <dbReference type="NCBI Taxonomy" id="116794"/>
    <lineage>
        <taxon>Eukaryota</taxon>
        <taxon>Fungi</taxon>
        <taxon>Dikarya</taxon>
        <taxon>Ascomycota</taxon>
        <taxon>Pezizomycotina</taxon>
        <taxon>Lecanoromycetes</taxon>
        <taxon>OSLEUM clade</taxon>
        <taxon>Lecanoromycetidae</taxon>
        <taxon>Caliciales</taxon>
        <taxon>Physciaceae</taxon>
        <taxon>Heterodermia</taxon>
    </lineage>
</organism>
<evidence type="ECO:0000313" key="1">
    <source>
        <dbReference type="EMBL" id="CAF9932929.1"/>
    </source>
</evidence>
<dbReference type="OrthoDB" id="5399006at2759"/>
<keyword evidence="2" id="KW-1185">Reference proteome</keyword>
<evidence type="ECO:0008006" key="3">
    <source>
        <dbReference type="Google" id="ProtNLM"/>
    </source>
</evidence>
<proteinExistence type="predicted"/>
<evidence type="ECO:0000313" key="2">
    <source>
        <dbReference type="Proteomes" id="UP000664521"/>
    </source>
</evidence>
<accession>A0A8H3FY21</accession>
<dbReference type="InterPro" id="IPR002347">
    <property type="entry name" value="SDR_fam"/>
</dbReference>
<dbReference type="EMBL" id="CAJPDS010000065">
    <property type="protein sequence ID" value="CAF9932929.1"/>
    <property type="molecule type" value="Genomic_DNA"/>
</dbReference>
<dbReference type="Gene3D" id="3.40.50.720">
    <property type="entry name" value="NAD(P)-binding Rossmann-like Domain"/>
    <property type="match status" value="1"/>
</dbReference>
<dbReference type="PANTHER" id="PTHR43431">
    <property type="entry name" value="OXIDOREDUCTASE, SHORT CHAIN DEHYDROGENASE/REDUCTASE FAMILY (AFU_ORTHOLOGUE AFUA_5G14000)"/>
    <property type="match status" value="1"/>
</dbReference>
<dbReference type="PRINTS" id="PR00081">
    <property type="entry name" value="GDHRDH"/>
</dbReference>
<reference evidence="1" key="1">
    <citation type="submission" date="2021-03" db="EMBL/GenBank/DDBJ databases">
        <authorList>
            <person name="Tagirdzhanova G."/>
        </authorList>
    </citation>
    <scope>NUCLEOTIDE SEQUENCE</scope>
</reference>
<dbReference type="Proteomes" id="UP000664521">
    <property type="component" value="Unassembled WGS sequence"/>
</dbReference>
<name>A0A8H3FY21_9LECA</name>
<protein>
    <recommendedName>
        <fullName evidence="3">NAD(P)-binding protein</fullName>
    </recommendedName>
</protein>